<proteinExistence type="inferred from homology"/>
<gene>
    <name evidence="5" type="ORF">ABXR19_03005</name>
</gene>
<sequence>MLFDADGTTIDAFKAIGRAFAEHNMDLGDLERFQKRHNIFKYLGGLKEFPLNLKQQIGKQRRKKLIATMTRIYRTEASLFPGMAELLKALIARSDVRVGLVTRNITNSPETTLSALLARHDIDLRELDHWAHVQLGQSKTDAFKAARERFGINPARAFVCGDESKDYSSAIAAGMHPLIASYGFESFERLTERHEVPVEVIAQSPEELIARLMHALDLPVPESARAEKHERGL</sequence>
<comment type="catalytic activity">
    <reaction evidence="1">
        <text>2-phosphoglycolate + H2O = glycolate + phosphate</text>
        <dbReference type="Rhea" id="RHEA:14369"/>
        <dbReference type="ChEBI" id="CHEBI:15377"/>
        <dbReference type="ChEBI" id="CHEBI:29805"/>
        <dbReference type="ChEBI" id="CHEBI:43474"/>
        <dbReference type="ChEBI" id="CHEBI:58033"/>
        <dbReference type="EC" id="3.1.3.18"/>
    </reaction>
</comment>
<dbReference type="EC" id="3.1.3.18" evidence="4"/>
<dbReference type="EMBL" id="JBEWZI010000002">
    <property type="protein sequence ID" value="MET7013144.1"/>
    <property type="molecule type" value="Genomic_DNA"/>
</dbReference>
<dbReference type="SFLD" id="SFLDG01129">
    <property type="entry name" value="C1.5:_HAD__Beta-PGM__Phosphata"/>
    <property type="match status" value="1"/>
</dbReference>
<evidence type="ECO:0000256" key="1">
    <source>
        <dbReference type="ARBA" id="ARBA00000830"/>
    </source>
</evidence>
<dbReference type="PANTHER" id="PTHR43434">
    <property type="entry name" value="PHOSPHOGLYCOLATE PHOSPHATASE"/>
    <property type="match status" value="1"/>
</dbReference>
<dbReference type="InterPro" id="IPR023214">
    <property type="entry name" value="HAD_sf"/>
</dbReference>
<evidence type="ECO:0000313" key="5">
    <source>
        <dbReference type="EMBL" id="MET7013144.1"/>
    </source>
</evidence>
<dbReference type="PANTHER" id="PTHR43434:SF1">
    <property type="entry name" value="PHOSPHOGLYCOLATE PHOSPHATASE"/>
    <property type="match status" value="1"/>
</dbReference>
<dbReference type="Gene3D" id="3.40.50.1000">
    <property type="entry name" value="HAD superfamily/HAD-like"/>
    <property type="match status" value="1"/>
</dbReference>
<dbReference type="InterPro" id="IPR023198">
    <property type="entry name" value="PGP-like_dom2"/>
</dbReference>
<dbReference type="Pfam" id="PF00702">
    <property type="entry name" value="Hydrolase"/>
    <property type="match status" value="1"/>
</dbReference>
<evidence type="ECO:0000256" key="4">
    <source>
        <dbReference type="ARBA" id="ARBA00013078"/>
    </source>
</evidence>
<dbReference type="InterPro" id="IPR036412">
    <property type="entry name" value="HAD-like_sf"/>
</dbReference>
<reference evidence="5 6" key="1">
    <citation type="submission" date="2024-07" db="EMBL/GenBank/DDBJ databases">
        <title>Uliginosibacterium flavum JJ3220;KACC:17644.</title>
        <authorList>
            <person name="Kim M.K."/>
        </authorList>
    </citation>
    <scope>NUCLEOTIDE SEQUENCE [LARGE SCALE GENOMIC DNA]</scope>
    <source>
        <strain evidence="5 6">KACC:17644</strain>
    </source>
</reference>
<keyword evidence="6" id="KW-1185">Reference proteome</keyword>
<evidence type="ECO:0000256" key="3">
    <source>
        <dbReference type="ARBA" id="ARBA00006171"/>
    </source>
</evidence>
<comment type="similarity">
    <text evidence="3">Belongs to the HAD-like hydrolase superfamily. CbbY/CbbZ/Gph/YieH family.</text>
</comment>
<protein>
    <recommendedName>
        <fullName evidence="4">phosphoglycolate phosphatase</fullName>
        <ecNumber evidence="4">3.1.3.18</ecNumber>
    </recommendedName>
</protein>
<evidence type="ECO:0000313" key="6">
    <source>
        <dbReference type="Proteomes" id="UP001549691"/>
    </source>
</evidence>
<comment type="caution">
    <text evidence="5">The sequence shown here is derived from an EMBL/GenBank/DDBJ whole genome shotgun (WGS) entry which is preliminary data.</text>
</comment>
<dbReference type="InterPro" id="IPR050155">
    <property type="entry name" value="HAD-like_hydrolase_sf"/>
</dbReference>
<comment type="pathway">
    <text evidence="2">Organic acid metabolism; glycolate biosynthesis; glycolate from 2-phosphoglycolate: step 1/1.</text>
</comment>
<accession>A0ABV2TGU7</accession>
<dbReference type="Gene3D" id="1.10.150.240">
    <property type="entry name" value="Putative phosphatase, domain 2"/>
    <property type="match status" value="1"/>
</dbReference>
<dbReference type="SUPFAM" id="SSF56784">
    <property type="entry name" value="HAD-like"/>
    <property type="match status" value="1"/>
</dbReference>
<evidence type="ECO:0000256" key="2">
    <source>
        <dbReference type="ARBA" id="ARBA00004818"/>
    </source>
</evidence>
<dbReference type="Proteomes" id="UP001549691">
    <property type="component" value="Unassembled WGS sequence"/>
</dbReference>
<dbReference type="SFLD" id="SFLDS00003">
    <property type="entry name" value="Haloacid_Dehalogenase"/>
    <property type="match status" value="1"/>
</dbReference>
<dbReference type="RefSeq" id="WP_354599600.1">
    <property type="nucleotide sequence ID" value="NZ_JBEWZI010000002.1"/>
</dbReference>
<name>A0ABV2TGU7_9RHOO</name>
<organism evidence="5 6">
    <name type="scientific">Uliginosibacterium flavum</name>
    <dbReference type="NCBI Taxonomy" id="1396831"/>
    <lineage>
        <taxon>Bacteria</taxon>
        <taxon>Pseudomonadati</taxon>
        <taxon>Pseudomonadota</taxon>
        <taxon>Betaproteobacteria</taxon>
        <taxon>Rhodocyclales</taxon>
        <taxon>Zoogloeaceae</taxon>
        <taxon>Uliginosibacterium</taxon>
    </lineage>
</organism>